<evidence type="ECO:0000256" key="3">
    <source>
        <dbReference type="ARBA" id="ARBA00022630"/>
    </source>
</evidence>
<dbReference type="PROSITE" id="PS00624">
    <property type="entry name" value="GMC_OXRED_2"/>
    <property type="match status" value="1"/>
</dbReference>
<dbReference type="InterPro" id="IPR036188">
    <property type="entry name" value="FAD/NAD-bd_sf"/>
</dbReference>
<keyword evidence="7" id="KW-1185">Reference proteome</keyword>
<evidence type="ECO:0000256" key="2">
    <source>
        <dbReference type="ARBA" id="ARBA00010790"/>
    </source>
</evidence>
<evidence type="ECO:0000313" key="6">
    <source>
        <dbReference type="EMBL" id="MEM5289919.1"/>
    </source>
</evidence>
<reference evidence="6 7" key="1">
    <citation type="submission" date="2024-01" db="EMBL/GenBank/DDBJ databases">
        <title>The diversity of rhizobia nodulating Mimosa spp. in eleven states of Brazil covering several biomes is determined by host plant, location, and edaphic factors.</title>
        <authorList>
            <person name="Rouws L."/>
            <person name="Barauna A."/>
            <person name="Beukes C."/>
            <person name="De Faria S.M."/>
            <person name="Gross E."/>
            <person name="Dos Reis Junior F.B."/>
            <person name="Simon M."/>
            <person name="Maluk M."/>
            <person name="Odee D.W."/>
            <person name="Kenicer G."/>
            <person name="Young J.P.W."/>
            <person name="Reis V.M."/>
            <person name="Zilli J."/>
            <person name="James E.K."/>
        </authorList>
    </citation>
    <scope>NUCLEOTIDE SEQUENCE [LARGE SCALE GENOMIC DNA]</scope>
    <source>
        <strain evidence="6 7">JPY77</strain>
    </source>
</reference>
<dbReference type="Gene3D" id="3.50.50.60">
    <property type="entry name" value="FAD/NAD(P)-binding domain"/>
    <property type="match status" value="1"/>
</dbReference>
<keyword evidence="3" id="KW-0285">Flavoprotein</keyword>
<protein>
    <submittedName>
        <fullName evidence="6">GMC family oxidoreductase N-terminal domain-containing protein</fullName>
    </submittedName>
</protein>
<sequence length="574" mass="62408">MENDTYDYIIVGGGAAGCVVASRLSELSGKTVLLLEQGTHDRSLSIKVNGAYFRAMGTKRTIQYFSEPQPYTDNRPIQVMQANTLGGGHSINAMLYVRGQQEDYDGWRDMGCLDWGYSDVLPYFKRAENNLRIANQYHGNDGPLTVSDTRYKHVLSDVFIEAAIQAGSRAGIDVAANDDFNGARQAGVGYYQISSRRGERVSTARAYLRPAQARGNLIIQTDTRVLRVIIESKRAVGVLVRGHNGSEKRIMARAEVIISAGAVVSPKLLMLSGVGNGDELERLGIKVHKNLPGVGENFQDHLVVPVDGELRSPISLLGQDRGIRAIRHGLEWMLFRKGVLSSNLVEAGGFLDLDGDGRPEIQIHTLAMASTSWGKLGDIAPIHGYSVAPCCLTSFSRGSIKLRSSDPTETPIIVSNYLKDGRDVENLIRGVRFSREVLKASPLANFIRQETLPGVAVGNDRRSLETYVRQHVQMAFHCAGTCAMGNTEDAVVDSRLRVRGINGLRVVDASVMPVLVRGNTTAPVAMIAERAADFIKQDGTDKSFGLGQACASSATYVQPPTGEVACMEARRRSG</sequence>
<feature type="domain" description="Glucose-methanol-choline oxidoreductase N-terminal" evidence="5">
    <location>
        <begin position="261"/>
        <end position="275"/>
    </location>
</feature>
<name>A0ABU9QKE5_9BURK</name>
<dbReference type="SUPFAM" id="SSF54373">
    <property type="entry name" value="FAD-linked reductases, C-terminal domain"/>
    <property type="match status" value="1"/>
</dbReference>
<comment type="cofactor">
    <cofactor evidence="1">
        <name>FAD</name>
        <dbReference type="ChEBI" id="CHEBI:57692"/>
    </cofactor>
</comment>
<dbReference type="SUPFAM" id="SSF51905">
    <property type="entry name" value="FAD/NAD(P)-binding domain"/>
    <property type="match status" value="1"/>
</dbReference>
<dbReference type="Pfam" id="PF00732">
    <property type="entry name" value="GMC_oxred_N"/>
    <property type="match status" value="1"/>
</dbReference>
<accession>A0ABU9QKE5</accession>
<dbReference type="RefSeq" id="WP_201658289.1">
    <property type="nucleotide sequence ID" value="NZ_CAJHCS010000030.1"/>
</dbReference>
<dbReference type="Gene3D" id="3.30.560.10">
    <property type="entry name" value="Glucose Oxidase, domain 3"/>
    <property type="match status" value="1"/>
</dbReference>
<dbReference type="EMBL" id="JAZHGC010000030">
    <property type="protein sequence ID" value="MEM5289919.1"/>
    <property type="molecule type" value="Genomic_DNA"/>
</dbReference>
<dbReference type="InterPro" id="IPR000172">
    <property type="entry name" value="GMC_OxRdtase_N"/>
</dbReference>
<keyword evidence="4" id="KW-0274">FAD</keyword>
<dbReference type="InterPro" id="IPR007867">
    <property type="entry name" value="GMC_OxRtase_C"/>
</dbReference>
<dbReference type="PANTHER" id="PTHR11552">
    <property type="entry name" value="GLUCOSE-METHANOL-CHOLINE GMC OXIDOREDUCTASE"/>
    <property type="match status" value="1"/>
</dbReference>
<evidence type="ECO:0000256" key="4">
    <source>
        <dbReference type="ARBA" id="ARBA00022827"/>
    </source>
</evidence>
<comment type="caution">
    <text evidence="6">The sequence shown here is derived from an EMBL/GenBank/DDBJ whole genome shotgun (WGS) entry which is preliminary data.</text>
</comment>
<dbReference type="PANTHER" id="PTHR11552:SF147">
    <property type="entry name" value="CHOLINE DEHYDROGENASE, MITOCHONDRIAL"/>
    <property type="match status" value="1"/>
</dbReference>
<evidence type="ECO:0000256" key="1">
    <source>
        <dbReference type="ARBA" id="ARBA00001974"/>
    </source>
</evidence>
<dbReference type="Proteomes" id="UP001494588">
    <property type="component" value="Unassembled WGS sequence"/>
</dbReference>
<dbReference type="InterPro" id="IPR012132">
    <property type="entry name" value="GMC_OxRdtase"/>
</dbReference>
<dbReference type="Pfam" id="PF05199">
    <property type="entry name" value="GMC_oxred_C"/>
    <property type="match status" value="1"/>
</dbReference>
<proteinExistence type="inferred from homology"/>
<gene>
    <name evidence="6" type="ORF">V4C55_29770</name>
</gene>
<organism evidence="6 7">
    <name type="scientific">Paraburkholderia sabiae</name>
    <dbReference type="NCBI Taxonomy" id="273251"/>
    <lineage>
        <taxon>Bacteria</taxon>
        <taxon>Pseudomonadati</taxon>
        <taxon>Pseudomonadota</taxon>
        <taxon>Betaproteobacteria</taxon>
        <taxon>Burkholderiales</taxon>
        <taxon>Burkholderiaceae</taxon>
        <taxon>Paraburkholderia</taxon>
    </lineage>
</organism>
<evidence type="ECO:0000313" key="7">
    <source>
        <dbReference type="Proteomes" id="UP001494588"/>
    </source>
</evidence>
<evidence type="ECO:0000259" key="5">
    <source>
        <dbReference type="PROSITE" id="PS00624"/>
    </source>
</evidence>
<dbReference type="PIRSF" id="PIRSF000137">
    <property type="entry name" value="Alcohol_oxidase"/>
    <property type="match status" value="1"/>
</dbReference>
<comment type="similarity">
    <text evidence="2">Belongs to the GMC oxidoreductase family.</text>
</comment>